<gene>
    <name evidence="2" type="ORF">UFOPK3001_02211</name>
</gene>
<evidence type="ECO:0000259" key="1">
    <source>
        <dbReference type="PROSITE" id="PS50943"/>
    </source>
</evidence>
<dbReference type="SMART" id="SM00530">
    <property type="entry name" value="HTH_XRE"/>
    <property type="match status" value="1"/>
</dbReference>
<dbReference type="AlphaFoldDB" id="A0A6J6ZIJ1"/>
<dbReference type="SUPFAM" id="SSF47413">
    <property type="entry name" value="lambda repressor-like DNA-binding domains"/>
    <property type="match status" value="1"/>
</dbReference>
<protein>
    <submittedName>
        <fullName evidence="2">Unannotated protein</fullName>
    </submittedName>
</protein>
<reference evidence="2" key="1">
    <citation type="submission" date="2020-05" db="EMBL/GenBank/DDBJ databases">
        <authorList>
            <person name="Chiriac C."/>
            <person name="Salcher M."/>
            <person name="Ghai R."/>
            <person name="Kavagutti S V."/>
        </authorList>
    </citation>
    <scope>NUCLEOTIDE SEQUENCE</scope>
</reference>
<proteinExistence type="predicted"/>
<dbReference type="Gene3D" id="1.10.260.40">
    <property type="entry name" value="lambda repressor-like DNA-binding domains"/>
    <property type="match status" value="1"/>
</dbReference>
<dbReference type="EMBL" id="CAFAAJ010000194">
    <property type="protein sequence ID" value="CAB4821530.1"/>
    <property type="molecule type" value="Genomic_DNA"/>
</dbReference>
<accession>A0A6J6ZIJ1</accession>
<name>A0A6J6ZIJ1_9ZZZZ</name>
<evidence type="ECO:0000313" key="2">
    <source>
        <dbReference type="EMBL" id="CAB4821530.1"/>
    </source>
</evidence>
<dbReference type="InterPro" id="IPR001387">
    <property type="entry name" value="Cro/C1-type_HTH"/>
</dbReference>
<dbReference type="Pfam" id="PF01381">
    <property type="entry name" value="HTH_3"/>
    <property type="match status" value="1"/>
</dbReference>
<sequence length="201" mass="21504">MRDTKKPACGLAASILRRARSDAGLTQTQHAALAETTQSAIAAYEAGTREPTVPVLARLCAATGSRLLLDIDRDPSVNRVADLAQDISTTDPADPARRLRLVFEFLRGAQEDGNAVVLLVAAEPAPIGDQRFDALLAAVAEDLCIHAGETPPSWVHAPSRFLDRAWWVSGLPSARAAALVHAPASFRRRGVMIDRRDLVAA</sequence>
<dbReference type="PROSITE" id="PS50943">
    <property type="entry name" value="HTH_CROC1"/>
    <property type="match status" value="1"/>
</dbReference>
<dbReference type="InterPro" id="IPR010982">
    <property type="entry name" value="Lambda_DNA-bd_dom_sf"/>
</dbReference>
<feature type="domain" description="HTH cro/C1-type" evidence="1">
    <location>
        <begin position="16"/>
        <end position="71"/>
    </location>
</feature>
<organism evidence="2">
    <name type="scientific">freshwater metagenome</name>
    <dbReference type="NCBI Taxonomy" id="449393"/>
    <lineage>
        <taxon>unclassified sequences</taxon>
        <taxon>metagenomes</taxon>
        <taxon>ecological metagenomes</taxon>
    </lineage>
</organism>
<dbReference type="CDD" id="cd00093">
    <property type="entry name" value="HTH_XRE"/>
    <property type="match status" value="1"/>
</dbReference>
<dbReference type="GO" id="GO:0003677">
    <property type="term" value="F:DNA binding"/>
    <property type="evidence" value="ECO:0007669"/>
    <property type="project" value="InterPro"/>
</dbReference>